<name>A0ABT0PBL9_9GAMM</name>
<dbReference type="InterPro" id="IPR001214">
    <property type="entry name" value="SET_dom"/>
</dbReference>
<dbReference type="InterPro" id="IPR046341">
    <property type="entry name" value="SET_dom_sf"/>
</dbReference>
<feature type="region of interest" description="Disordered" evidence="1">
    <location>
        <begin position="1"/>
        <end position="30"/>
    </location>
</feature>
<feature type="domain" description="SET" evidence="2">
    <location>
        <begin position="172"/>
        <end position="304"/>
    </location>
</feature>
<gene>
    <name evidence="3" type="ORF">M3P05_02290</name>
</gene>
<sequence>MAGTPRLPSEGISGDRPVIPHIDPVPEQEDGPRAIEKVGRQIIDTDESDWNRRIALHGIPVVPISMPPDYSILHTPEKNQEKKHRRKASVVQVLTRYWDNRAELRQLGKEAEWLFQRLHKGQADTVVQFPPDIVLTGKQKSLKSSANWSGIVESWLAMSATERAKALDRNLKQVIITNDDPRKGLHGQRGAVAARNLDAFTVVGPYVGKYCYGRDLQEEHGLHGVNVGRYTVDCSMETMRLDLCGYGYGNITVCINANTTYRPDDPAYQDNAFFLMVVYQGWPYVFVVTQRPVRKGDELLADYGRYYWLGY</sequence>
<evidence type="ECO:0000259" key="2">
    <source>
        <dbReference type="PROSITE" id="PS50280"/>
    </source>
</evidence>
<proteinExistence type="predicted"/>
<dbReference type="Proteomes" id="UP001203338">
    <property type="component" value="Unassembled WGS sequence"/>
</dbReference>
<accession>A0ABT0PBL9</accession>
<dbReference type="Gene3D" id="2.170.270.10">
    <property type="entry name" value="SET domain"/>
    <property type="match status" value="1"/>
</dbReference>
<evidence type="ECO:0000256" key="1">
    <source>
        <dbReference type="SAM" id="MobiDB-lite"/>
    </source>
</evidence>
<dbReference type="EMBL" id="JAMFLX010000002">
    <property type="protein sequence ID" value="MCL6268779.1"/>
    <property type="molecule type" value="Genomic_DNA"/>
</dbReference>
<keyword evidence="4" id="KW-1185">Reference proteome</keyword>
<dbReference type="RefSeq" id="WP_249697610.1">
    <property type="nucleotide sequence ID" value="NZ_JAMFLX010000002.1"/>
</dbReference>
<organism evidence="3 4">
    <name type="scientific">Parendozoicomonas callyspongiae</name>
    <dbReference type="NCBI Taxonomy" id="2942213"/>
    <lineage>
        <taxon>Bacteria</taxon>
        <taxon>Pseudomonadati</taxon>
        <taxon>Pseudomonadota</taxon>
        <taxon>Gammaproteobacteria</taxon>
        <taxon>Oceanospirillales</taxon>
        <taxon>Endozoicomonadaceae</taxon>
        <taxon>Parendozoicomonas</taxon>
    </lineage>
</organism>
<evidence type="ECO:0000313" key="4">
    <source>
        <dbReference type="Proteomes" id="UP001203338"/>
    </source>
</evidence>
<comment type="caution">
    <text evidence="3">The sequence shown here is derived from an EMBL/GenBank/DDBJ whole genome shotgun (WGS) entry which is preliminary data.</text>
</comment>
<dbReference type="Pfam" id="PF00856">
    <property type="entry name" value="SET"/>
    <property type="match status" value="1"/>
</dbReference>
<dbReference type="PROSITE" id="PS50280">
    <property type="entry name" value="SET"/>
    <property type="match status" value="1"/>
</dbReference>
<reference evidence="3 4" key="1">
    <citation type="submission" date="2022-05" db="EMBL/GenBank/DDBJ databases">
        <authorList>
            <person name="Park J.-S."/>
        </authorList>
    </citation>
    <scope>NUCLEOTIDE SEQUENCE [LARGE SCALE GENOMIC DNA]</scope>
    <source>
        <strain evidence="3 4">2012CJ34-2</strain>
    </source>
</reference>
<protein>
    <recommendedName>
        <fullName evidence="2">SET domain-containing protein</fullName>
    </recommendedName>
</protein>
<evidence type="ECO:0000313" key="3">
    <source>
        <dbReference type="EMBL" id="MCL6268779.1"/>
    </source>
</evidence>
<dbReference type="SUPFAM" id="SSF82199">
    <property type="entry name" value="SET domain"/>
    <property type="match status" value="1"/>
</dbReference>